<evidence type="ECO:0000313" key="3">
    <source>
        <dbReference type="EMBL" id="RKS26136.1"/>
    </source>
</evidence>
<dbReference type="InterPro" id="IPR011006">
    <property type="entry name" value="CheY-like_superfamily"/>
</dbReference>
<dbReference type="AlphaFoldDB" id="A0A495MJJ1"/>
<dbReference type="SMART" id="SM00448">
    <property type="entry name" value="REC"/>
    <property type="match status" value="1"/>
</dbReference>
<sequence length="222" mass="25053">MFKKILIAEDIDSIQTSVISQLDQLTHAEIHHAKYCDEAYLKVKKALLDEEPYDLLITDLSFKQDHRDTVLESGEDLIRSVKETQPELKVIAYSIEDRSYKIKALFEECGINGYVSKGREGSKELEKAVLALAGSTENYVAAPLSNIFQANNIIEIEEYDLKLIKYLSIGLTQDEIGAKFKKQGNVPSSNSSIEKRINKLKLYFKAKNTIHLISNAKDLGLI</sequence>
<keyword evidence="1" id="KW-0597">Phosphoprotein</keyword>
<dbReference type="Proteomes" id="UP000277579">
    <property type="component" value="Unassembled WGS sequence"/>
</dbReference>
<evidence type="ECO:0000259" key="2">
    <source>
        <dbReference type="PROSITE" id="PS50110"/>
    </source>
</evidence>
<organism evidence="3 4">
    <name type="scientific">Flavobacterium endophyticum</name>
    <dbReference type="NCBI Taxonomy" id="1540163"/>
    <lineage>
        <taxon>Bacteria</taxon>
        <taxon>Pseudomonadati</taxon>
        <taxon>Bacteroidota</taxon>
        <taxon>Flavobacteriia</taxon>
        <taxon>Flavobacteriales</taxon>
        <taxon>Flavobacteriaceae</taxon>
        <taxon>Flavobacterium</taxon>
    </lineage>
</organism>
<gene>
    <name evidence="3" type="ORF">CLV94_1190</name>
</gene>
<feature type="domain" description="Response regulatory" evidence="2">
    <location>
        <begin position="4"/>
        <end position="132"/>
    </location>
</feature>
<dbReference type="PROSITE" id="PS50110">
    <property type="entry name" value="RESPONSE_REGULATORY"/>
    <property type="match status" value="1"/>
</dbReference>
<protein>
    <submittedName>
        <fullName evidence="3">CheY-like chemotaxis protein</fullName>
    </submittedName>
</protein>
<dbReference type="InterPro" id="IPR001789">
    <property type="entry name" value="Sig_transdc_resp-reg_receiver"/>
</dbReference>
<evidence type="ECO:0000313" key="4">
    <source>
        <dbReference type="Proteomes" id="UP000277579"/>
    </source>
</evidence>
<dbReference type="Pfam" id="PF00072">
    <property type="entry name" value="Response_reg"/>
    <property type="match status" value="1"/>
</dbReference>
<feature type="modified residue" description="4-aspartylphosphate" evidence="1">
    <location>
        <position position="59"/>
    </location>
</feature>
<proteinExistence type="predicted"/>
<evidence type="ECO:0000256" key="1">
    <source>
        <dbReference type="PROSITE-ProRule" id="PRU00169"/>
    </source>
</evidence>
<dbReference type="SUPFAM" id="SSF52172">
    <property type="entry name" value="CheY-like"/>
    <property type="match status" value="1"/>
</dbReference>
<dbReference type="EMBL" id="RBLC01000001">
    <property type="protein sequence ID" value="RKS26136.1"/>
    <property type="molecule type" value="Genomic_DNA"/>
</dbReference>
<dbReference type="Gene3D" id="3.40.50.2300">
    <property type="match status" value="1"/>
</dbReference>
<reference evidence="3 4" key="1">
    <citation type="submission" date="2018-10" db="EMBL/GenBank/DDBJ databases">
        <title>Genomic Encyclopedia of Archaeal and Bacterial Type Strains, Phase II (KMG-II): from individual species to whole genera.</title>
        <authorList>
            <person name="Goeker M."/>
        </authorList>
    </citation>
    <scope>NUCLEOTIDE SEQUENCE [LARGE SCALE GENOMIC DNA]</scope>
    <source>
        <strain evidence="3 4">DSM 29537</strain>
    </source>
</reference>
<dbReference type="RefSeq" id="WP_121376237.1">
    <property type="nucleotide sequence ID" value="NZ_RBLC01000001.1"/>
</dbReference>
<dbReference type="OrthoDB" id="659223at2"/>
<accession>A0A495MJJ1</accession>
<comment type="caution">
    <text evidence="3">The sequence shown here is derived from an EMBL/GenBank/DDBJ whole genome shotgun (WGS) entry which is preliminary data.</text>
</comment>
<dbReference type="GO" id="GO:0000160">
    <property type="term" value="P:phosphorelay signal transduction system"/>
    <property type="evidence" value="ECO:0007669"/>
    <property type="project" value="InterPro"/>
</dbReference>
<name>A0A495MJJ1_9FLAO</name>
<keyword evidence="4" id="KW-1185">Reference proteome</keyword>